<evidence type="ECO:0000256" key="2">
    <source>
        <dbReference type="SAM" id="MobiDB-lite"/>
    </source>
</evidence>
<keyword evidence="1" id="KW-0862">Zinc</keyword>
<dbReference type="Gene3D" id="4.10.60.10">
    <property type="entry name" value="Zinc finger, CCHC-type"/>
    <property type="match status" value="2"/>
</dbReference>
<dbReference type="Pfam" id="PF00098">
    <property type="entry name" value="zf-CCHC"/>
    <property type="match status" value="2"/>
</dbReference>
<feature type="domain" description="CCHC-type" evidence="3">
    <location>
        <begin position="111"/>
        <end position="124"/>
    </location>
</feature>
<dbReference type="GO" id="GO:0008270">
    <property type="term" value="F:zinc ion binding"/>
    <property type="evidence" value="ECO:0007669"/>
    <property type="project" value="UniProtKB-KW"/>
</dbReference>
<evidence type="ECO:0000313" key="5">
    <source>
        <dbReference type="Proteomes" id="UP000324800"/>
    </source>
</evidence>
<keyword evidence="1" id="KW-0479">Metal-binding</keyword>
<dbReference type="SMART" id="SM00343">
    <property type="entry name" value="ZnF_C2HC"/>
    <property type="match status" value="2"/>
</dbReference>
<gene>
    <name evidence="4" type="ORF">EZS28_006222</name>
</gene>
<dbReference type="SUPFAM" id="SSF57756">
    <property type="entry name" value="Retrovirus zinc finger-like domains"/>
    <property type="match status" value="1"/>
</dbReference>
<feature type="domain" description="CCHC-type" evidence="3">
    <location>
        <begin position="132"/>
        <end position="146"/>
    </location>
</feature>
<dbReference type="Proteomes" id="UP000324800">
    <property type="component" value="Unassembled WGS sequence"/>
</dbReference>
<evidence type="ECO:0000256" key="1">
    <source>
        <dbReference type="PROSITE-ProRule" id="PRU00047"/>
    </source>
</evidence>
<proteinExistence type="predicted"/>
<dbReference type="AlphaFoldDB" id="A0A5J4WVL3"/>
<keyword evidence="1" id="KW-0863">Zinc-finger</keyword>
<dbReference type="OrthoDB" id="440243at2759"/>
<accession>A0A5J4WVL3</accession>
<reference evidence="4 5" key="1">
    <citation type="submission" date="2019-03" db="EMBL/GenBank/DDBJ databases">
        <title>Single cell metagenomics reveals metabolic interactions within the superorganism composed of flagellate Streblomastix strix and complex community of Bacteroidetes bacteria on its surface.</title>
        <authorList>
            <person name="Treitli S.C."/>
            <person name="Kolisko M."/>
            <person name="Husnik F."/>
            <person name="Keeling P."/>
            <person name="Hampl V."/>
        </authorList>
    </citation>
    <scope>NUCLEOTIDE SEQUENCE [LARGE SCALE GENOMIC DNA]</scope>
    <source>
        <strain evidence="4">ST1C</strain>
    </source>
</reference>
<dbReference type="PROSITE" id="PS50158">
    <property type="entry name" value="ZF_CCHC"/>
    <property type="match status" value="2"/>
</dbReference>
<dbReference type="InterPro" id="IPR051714">
    <property type="entry name" value="Znf_CCHC_NABP"/>
</dbReference>
<dbReference type="InterPro" id="IPR036875">
    <property type="entry name" value="Znf_CCHC_sf"/>
</dbReference>
<comment type="caution">
    <text evidence="4">The sequence shown here is derived from an EMBL/GenBank/DDBJ whole genome shotgun (WGS) entry which is preliminary data.</text>
</comment>
<sequence>MGHIFANCPYHALTKATTPEERIQAEKMIEKQRIAVGGQGWRGAQKRSGLQNQGDDKQISGDSQLNVSGNINDIPSDQQISPIQNQEGNSQLLLDTNGIMNSSTSVARDACFRCGRPGHTSRECTYKDQRICFVCGGVGHVAKNCPAKPKQKDEKKQTADKKK</sequence>
<protein>
    <recommendedName>
        <fullName evidence="3">CCHC-type domain-containing protein</fullName>
    </recommendedName>
</protein>
<feature type="compositionally biased region" description="Polar residues" evidence="2">
    <location>
        <begin position="60"/>
        <end position="70"/>
    </location>
</feature>
<name>A0A5J4WVL3_9EUKA</name>
<dbReference type="InterPro" id="IPR001878">
    <property type="entry name" value="Znf_CCHC"/>
</dbReference>
<dbReference type="PANTHER" id="PTHR23002">
    <property type="entry name" value="ZINC FINGER CCHC DOMAIN CONTAINING PROTEIN"/>
    <property type="match status" value="1"/>
</dbReference>
<evidence type="ECO:0000259" key="3">
    <source>
        <dbReference type="PROSITE" id="PS50158"/>
    </source>
</evidence>
<dbReference type="GO" id="GO:0003676">
    <property type="term" value="F:nucleic acid binding"/>
    <property type="evidence" value="ECO:0007669"/>
    <property type="project" value="InterPro"/>
</dbReference>
<feature type="region of interest" description="Disordered" evidence="2">
    <location>
        <begin position="36"/>
        <end position="70"/>
    </location>
</feature>
<evidence type="ECO:0000313" key="4">
    <source>
        <dbReference type="EMBL" id="KAA6398249.1"/>
    </source>
</evidence>
<dbReference type="EMBL" id="SNRW01000998">
    <property type="protein sequence ID" value="KAA6398249.1"/>
    <property type="molecule type" value="Genomic_DNA"/>
</dbReference>
<organism evidence="4 5">
    <name type="scientific">Streblomastix strix</name>
    <dbReference type="NCBI Taxonomy" id="222440"/>
    <lineage>
        <taxon>Eukaryota</taxon>
        <taxon>Metamonada</taxon>
        <taxon>Preaxostyla</taxon>
        <taxon>Oxymonadida</taxon>
        <taxon>Streblomastigidae</taxon>
        <taxon>Streblomastix</taxon>
    </lineage>
</organism>